<sequence>MAAARRVTGMLLLLLNLPAAAQDAAAVHGGPVRALAMGVDGTLASGSFDQSVILWDVAAGRARTVLRWHQGAVAALAPLPDGGFASAGEDGRIALWPAGSLGPEPARVLEGHAGPVAALAVQEGILASASWDGTARLWPLAGGAARVLEAHRGQVNGVAFLPDGTPATAGYDGSIRLWPAAGAPRILAELGLPVNALLALPDGALAAGGADGAVRILAPDGRQRELAAGNRPIAALAASPDGRLLAAASLGGSVTLWALPEGRLRHSLEGPGLPVWSVAFAADGRTLWTGGADRRVRRWDAATGQAIGPLVSEGGDAAPRAGLDPHGARVFRACAACHALTAEGGPMAGPSLAGIFGRRMGSLPGYRYSERLARGDIVWTRETVADLFTRGPDVVTPGTRMPIQTVGDPEDLRALLDFLEAATQPETR</sequence>
<feature type="repeat" description="WD" evidence="8">
    <location>
        <begin position="226"/>
        <end position="267"/>
    </location>
</feature>
<dbReference type="SUPFAM" id="SSF50978">
    <property type="entry name" value="WD40 repeat-like"/>
    <property type="match status" value="1"/>
</dbReference>
<dbReference type="PROSITE" id="PS00678">
    <property type="entry name" value="WD_REPEATS_1"/>
    <property type="match status" value="1"/>
</dbReference>
<dbReference type="PANTHER" id="PTHR19879:SF9">
    <property type="entry name" value="TRANSCRIPTION INITIATION FACTOR TFIID SUBUNIT 5"/>
    <property type="match status" value="1"/>
</dbReference>
<evidence type="ECO:0000259" key="11">
    <source>
        <dbReference type="PROSITE" id="PS51007"/>
    </source>
</evidence>
<keyword evidence="5" id="KW-0677">Repeat</keyword>
<dbReference type="Gene3D" id="2.130.10.10">
    <property type="entry name" value="YVTN repeat-like/Quinoprotein amine dehydrogenase"/>
    <property type="match status" value="2"/>
</dbReference>
<evidence type="ECO:0000256" key="1">
    <source>
        <dbReference type="ARBA" id="ARBA00022448"/>
    </source>
</evidence>
<keyword evidence="10" id="KW-0732">Signal</keyword>
<feature type="repeat" description="WD" evidence="8">
    <location>
        <begin position="148"/>
        <end position="178"/>
    </location>
</feature>
<dbReference type="PRINTS" id="PR00320">
    <property type="entry name" value="GPROTEINBRPT"/>
</dbReference>
<proteinExistence type="predicted"/>
<dbReference type="InterPro" id="IPR036909">
    <property type="entry name" value="Cyt_c-like_dom_sf"/>
</dbReference>
<evidence type="ECO:0000256" key="7">
    <source>
        <dbReference type="ARBA" id="ARBA00023004"/>
    </source>
</evidence>
<evidence type="ECO:0000256" key="9">
    <source>
        <dbReference type="PROSITE-ProRule" id="PRU00433"/>
    </source>
</evidence>
<dbReference type="CDD" id="cd00200">
    <property type="entry name" value="WD40"/>
    <property type="match status" value="1"/>
</dbReference>
<dbReference type="Pfam" id="PF00034">
    <property type="entry name" value="Cytochrom_C"/>
    <property type="match status" value="1"/>
</dbReference>
<evidence type="ECO:0000256" key="4">
    <source>
        <dbReference type="ARBA" id="ARBA00022723"/>
    </source>
</evidence>
<dbReference type="InterPro" id="IPR002327">
    <property type="entry name" value="Cyt_c_1A/1B"/>
</dbReference>
<evidence type="ECO:0000256" key="3">
    <source>
        <dbReference type="ARBA" id="ARBA00022617"/>
    </source>
</evidence>
<dbReference type="InterPro" id="IPR001680">
    <property type="entry name" value="WD40_rpt"/>
</dbReference>
<feature type="chain" id="PRO_5045601698" description="Cytochrome c domain-containing protein" evidence="10">
    <location>
        <begin position="22"/>
        <end position="428"/>
    </location>
</feature>
<evidence type="ECO:0000256" key="8">
    <source>
        <dbReference type="PROSITE-ProRule" id="PRU00221"/>
    </source>
</evidence>
<keyword evidence="3 9" id="KW-0349">Heme</keyword>
<dbReference type="InterPro" id="IPR036322">
    <property type="entry name" value="WD40_repeat_dom_sf"/>
</dbReference>
<evidence type="ECO:0000256" key="10">
    <source>
        <dbReference type="SAM" id="SignalP"/>
    </source>
</evidence>
<dbReference type="PROSITE" id="PS51007">
    <property type="entry name" value="CYTC"/>
    <property type="match status" value="1"/>
</dbReference>
<dbReference type="Gene3D" id="1.10.760.10">
    <property type="entry name" value="Cytochrome c-like domain"/>
    <property type="match status" value="1"/>
</dbReference>
<keyword evidence="13" id="KW-1185">Reference proteome</keyword>
<organism evidence="12 13">
    <name type="scientific">Plastoroseomonas hellenica</name>
    <dbReference type="NCBI Taxonomy" id="2687306"/>
    <lineage>
        <taxon>Bacteria</taxon>
        <taxon>Pseudomonadati</taxon>
        <taxon>Pseudomonadota</taxon>
        <taxon>Alphaproteobacteria</taxon>
        <taxon>Acetobacterales</taxon>
        <taxon>Acetobacteraceae</taxon>
        <taxon>Plastoroseomonas</taxon>
    </lineage>
</organism>
<protein>
    <recommendedName>
        <fullName evidence="11">Cytochrome c domain-containing protein</fullName>
    </recommendedName>
</protein>
<dbReference type="Pfam" id="PF00400">
    <property type="entry name" value="WD40"/>
    <property type="match status" value="6"/>
</dbReference>
<dbReference type="SMART" id="SM00320">
    <property type="entry name" value="WD40"/>
    <property type="match status" value="7"/>
</dbReference>
<evidence type="ECO:0000256" key="5">
    <source>
        <dbReference type="ARBA" id="ARBA00022737"/>
    </source>
</evidence>
<feature type="signal peptide" evidence="10">
    <location>
        <begin position="1"/>
        <end position="21"/>
    </location>
</feature>
<dbReference type="PRINTS" id="PR00604">
    <property type="entry name" value="CYTCHRMECIAB"/>
</dbReference>
<feature type="repeat" description="WD" evidence="8">
    <location>
        <begin position="268"/>
        <end position="309"/>
    </location>
</feature>
<dbReference type="InterPro" id="IPR009056">
    <property type="entry name" value="Cyt_c-like_dom"/>
</dbReference>
<evidence type="ECO:0000313" key="12">
    <source>
        <dbReference type="EMBL" id="MBR0665894.1"/>
    </source>
</evidence>
<dbReference type="EMBL" id="JAAGBB010000018">
    <property type="protein sequence ID" value="MBR0665894.1"/>
    <property type="molecule type" value="Genomic_DNA"/>
</dbReference>
<evidence type="ECO:0000256" key="2">
    <source>
        <dbReference type="ARBA" id="ARBA00022574"/>
    </source>
</evidence>
<dbReference type="PANTHER" id="PTHR19879">
    <property type="entry name" value="TRANSCRIPTION INITIATION FACTOR TFIID"/>
    <property type="match status" value="1"/>
</dbReference>
<evidence type="ECO:0000256" key="6">
    <source>
        <dbReference type="ARBA" id="ARBA00022982"/>
    </source>
</evidence>
<reference evidence="13" key="1">
    <citation type="journal article" date="2021" name="Syst. Appl. Microbiol.">
        <title>Roseomonas hellenica sp. nov., isolated from roots of wild-growing Alkanna tinctoria.</title>
        <authorList>
            <person name="Rat A."/>
            <person name="Naranjo H.D."/>
            <person name="Lebbe L."/>
            <person name="Cnockaert M."/>
            <person name="Krigas N."/>
            <person name="Grigoriadou K."/>
            <person name="Maloupa E."/>
            <person name="Willems A."/>
        </authorList>
    </citation>
    <scope>NUCLEOTIDE SEQUENCE [LARGE SCALE GENOMIC DNA]</scope>
    <source>
        <strain evidence="13">LMG 31523</strain>
    </source>
</reference>
<dbReference type="SUPFAM" id="SSF46626">
    <property type="entry name" value="Cytochrome c"/>
    <property type="match status" value="1"/>
</dbReference>
<dbReference type="InterPro" id="IPR020472">
    <property type="entry name" value="WD40_PAC1"/>
</dbReference>
<dbReference type="PROSITE" id="PS50294">
    <property type="entry name" value="WD_REPEATS_REGION"/>
    <property type="match status" value="3"/>
</dbReference>
<keyword evidence="2 8" id="KW-0853">WD repeat</keyword>
<gene>
    <name evidence="12" type="ORF">GXW71_16165</name>
</gene>
<dbReference type="Proteomes" id="UP001196870">
    <property type="component" value="Unassembled WGS sequence"/>
</dbReference>
<comment type="caution">
    <text evidence="12">The sequence shown here is derived from an EMBL/GenBank/DDBJ whole genome shotgun (WGS) entry which is preliminary data.</text>
</comment>
<name>A0ABS5F019_9PROT</name>
<evidence type="ECO:0000313" key="13">
    <source>
        <dbReference type="Proteomes" id="UP001196870"/>
    </source>
</evidence>
<keyword evidence="4 9" id="KW-0479">Metal-binding</keyword>
<dbReference type="PROSITE" id="PS50082">
    <property type="entry name" value="WD_REPEATS_2"/>
    <property type="match status" value="5"/>
</dbReference>
<accession>A0ABS5F019</accession>
<dbReference type="InterPro" id="IPR015943">
    <property type="entry name" value="WD40/YVTN_repeat-like_dom_sf"/>
</dbReference>
<keyword evidence="6" id="KW-0249">Electron transport</keyword>
<feature type="repeat" description="WD" evidence="8">
    <location>
        <begin position="109"/>
        <end position="138"/>
    </location>
</feature>
<dbReference type="InterPro" id="IPR019775">
    <property type="entry name" value="WD40_repeat_CS"/>
</dbReference>
<keyword evidence="7 9" id="KW-0408">Iron</keyword>
<feature type="domain" description="Cytochrome c" evidence="11">
    <location>
        <begin position="322"/>
        <end position="423"/>
    </location>
</feature>
<feature type="repeat" description="WD" evidence="8">
    <location>
        <begin position="25"/>
        <end position="65"/>
    </location>
</feature>
<keyword evidence="1" id="KW-0813">Transport</keyword>